<dbReference type="AlphaFoldDB" id="Q1IYN8"/>
<evidence type="ECO:0000256" key="1">
    <source>
        <dbReference type="SAM" id="Phobius"/>
    </source>
</evidence>
<sequence length="160" mass="17380">MTPVLVPLRRLCWNTAVRNPTRGPDPSPFDPALAEGGRVPTLAVLAGLFMLATTPFFGHLLQGNTDNLARNVLYACATAVLLGQVWRGSVWAWRLTVGLGMFAGLLVFVVGMLAAVSNWQGWIISLAGLGFLLLAICLVAVPGIRAFLDVRWAARRREQR</sequence>
<dbReference type="KEGG" id="dge:Dgeo_1351"/>
<dbReference type="Proteomes" id="UP000002431">
    <property type="component" value="Chromosome"/>
</dbReference>
<keyword evidence="1" id="KW-1133">Transmembrane helix</keyword>
<name>Q1IYN8_DEIGD</name>
<feature type="transmembrane region" description="Helical" evidence="1">
    <location>
        <begin position="122"/>
        <end position="148"/>
    </location>
</feature>
<dbReference type="STRING" id="319795.Dgeo_1351"/>
<keyword evidence="1" id="KW-0472">Membrane</keyword>
<evidence type="ECO:0000313" key="2">
    <source>
        <dbReference type="EMBL" id="ABF45646.1"/>
    </source>
</evidence>
<evidence type="ECO:0000313" key="3">
    <source>
        <dbReference type="Proteomes" id="UP000002431"/>
    </source>
</evidence>
<gene>
    <name evidence="2" type="ordered locus">Dgeo_1351</name>
</gene>
<feature type="transmembrane region" description="Helical" evidence="1">
    <location>
        <begin position="42"/>
        <end position="62"/>
    </location>
</feature>
<dbReference type="HOGENOM" id="CLU_1822217_0_0_0"/>
<accession>Q1IYN8</accession>
<dbReference type="EMBL" id="CP000359">
    <property type="protein sequence ID" value="ABF45646.1"/>
    <property type="molecule type" value="Genomic_DNA"/>
</dbReference>
<keyword evidence="3" id="KW-1185">Reference proteome</keyword>
<protein>
    <submittedName>
        <fullName evidence="2">Uncharacterized protein</fullName>
    </submittedName>
</protein>
<keyword evidence="1" id="KW-0812">Transmembrane</keyword>
<reference evidence="2" key="1">
    <citation type="submission" date="2006-04" db="EMBL/GenBank/DDBJ databases">
        <title>Complete sequence of chromosome of Deinococcus geothermalis DSM 11300.</title>
        <authorList>
            <consortium name="US DOE Joint Genome Institute"/>
            <person name="Copeland A."/>
            <person name="Lucas S."/>
            <person name="Lapidus A."/>
            <person name="Barry K."/>
            <person name="Detter J.C."/>
            <person name="Glavina del Rio T."/>
            <person name="Hammon N."/>
            <person name="Israni S."/>
            <person name="Dalin E."/>
            <person name="Tice H."/>
            <person name="Pitluck S."/>
            <person name="Brettin T."/>
            <person name="Bruce D."/>
            <person name="Han C."/>
            <person name="Tapia R."/>
            <person name="Saunders E."/>
            <person name="Gilna P."/>
            <person name="Schmutz J."/>
            <person name="Larimer F."/>
            <person name="Land M."/>
            <person name="Hauser L."/>
            <person name="Kyrpides N."/>
            <person name="Kim E."/>
            <person name="Daly M.J."/>
            <person name="Fredrickson J.K."/>
            <person name="Makarova K.S."/>
            <person name="Gaidamakova E.K."/>
            <person name="Zhai M."/>
            <person name="Richardson P."/>
        </authorList>
    </citation>
    <scope>NUCLEOTIDE SEQUENCE</scope>
    <source>
        <strain evidence="2">DSM 11300</strain>
    </source>
</reference>
<proteinExistence type="predicted"/>
<organism evidence="2 3">
    <name type="scientific">Deinococcus geothermalis (strain DSM 11300 / CIP 105573 / AG-3a)</name>
    <dbReference type="NCBI Taxonomy" id="319795"/>
    <lineage>
        <taxon>Bacteria</taxon>
        <taxon>Thermotogati</taxon>
        <taxon>Deinococcota</taxon>
        <taxon>Deinococci</taxon>
        <taxon>Deinococcales</taxon>
        <taxon>Deinococcaceae</taxon>
        <taxon>Deinococcus</taxon>
    </lineage>
</organism>
<feature type="transmembrane region" description="Helical" evidence="1">
    <location>
        <begin position="93"/>
        <end position="116"/>
    </location>
</feature>